<accession>A0A6I4RV14</accession>
<keyword evidence="1" id="KW-0472">Membrane</keyword>
<dbReference type="EMBL" id="VJEZ01000006">
    <property type="protein sequence ID" value="MWZ40011.1"/>
    <property type="molecule type" value="Genomic_DNA"/>
</dbReference>
<evidence type="ECO:0000256" key="1">
    <source>
        <dbReference type="SAM" id="Phobius"/>
    </source>
</evidence>
<organism evidence="2 3">
    <name type="scientific">Francisella tularensis</name>
    <dbReference type="NCBI Taxonomy" id="263"/>
    <lineage>
        <taxon>Bacteria</taxon>
        <taxon>Pseudomonadati</taxon>
        <taxon>Pseudomonadota</taxon>
        <taxon>Gammaproteobacteria</taxon>
        <taxon>Thiotrichales</taxon>
        <taxon>Francisellaceae</taxon>
        <taxon>Francisella</taxon>
    </lineage>
</organism>
<keyword evidence="1" id="KW-0812">Transmembrane</keyword>
<evidence type="ECO:0000313" key="3">
    <source>
        <dbReference type="Proteomes" id="UP000469081"/>
    </source>
</evidence>
<dbReference type="Proteomes" id="UP000469081">
    <property type="component" value="Unassembled WGS sequence"/>
</dbReference>
<comment type="caution">
    <text evidence="2">The sequence shown here is derived from an EMBL/GenBank/DDBJ whole genome shotgun (WGS) entry which is preliminary data.</text>
</comment>
<dbReference type="RefSeq" id="WP_003038305.1">
    <property type="nucleotide sequence ID" value="NZ_VJEZ01000006.1"/>
</dbReference>
<dbReference type="InterPro" id="IPR012902">
    <property type="entry name" value="N_methyl_site"/>
</dbReference>
<dbReference type="Pfam" id="PF07963">
    <property type="entry name" value="N_methyl"/>
    <property type="match status" value="1"/>
</dbReference>
<protein>
    <submittedName>
        <fullName evidence="2">Prepilin-type N-terminal cleavage/methylation domain-containing protein</fullName>
    </submittedName>
</protein>
<dbReference type="AlphaFoldDB" id="A0A6I4RV14"/>
<gene>
    <name evidence="2" type="ORF">FNC33_05555</name>
</gene>
<dbReference type="PROSITE" id="PS00409">
    <property type="entry name" value="PROKAR_NTER_METHYL"/>
    <property type="match status" value="1"/>
</dbReference>
<proteinExistence type="predicted"/>
<dbReference type="NCBIfam" id="TIGR02532">
    <property type="entry name" value="IV_pilin_GFxxxE"/>
    <property type="match status" value="1"/>
</dbReference>
<dbReference type="SUPFAM" id="SSF54523">
    <property type="entry name" value="Pili subunits"/>
    <property type="match status" value="1"/>
</dbReference>
<evidence type="ECO:0000313" key="2">
    <source>
        <dbReference type="EMBL" id="MWZ40011.1"/>
    </source>
</evidence>
<name>A0A6I4RV14_FRATU</name>
<sequence>MAQRFNKISTNHFTRGFTLVELMVAVTISAIVIVMAINIYFSAKQNYQKTKQGADQDIKALVTKKIFYDALINAGLSCKYGSKKQRYINKTTENQINANFIYNGSAIRIGKISEITDLIQDSLGDNKGFLYQHDTNYIMVKSEKSFTSLASTPINLSLPLATSQQWHSGDYLALCNNDYVDIVKVASIDKNKRKVNLVVAPANEFDRGDYVGKFSIQIFYIAATHDPKDSQKIIYSLYMYNREGSANAVTYPLVDGVSDLNVSYALIDKDNLAWRDITTATNLDDLKTKALKISFKINDKYFEKIILL</sequence>
<keyword evidence="1" id="KW-1133">Transmembrane helix</keyword>
<dbReference type="InterPro" id="IPR045584">
    <property type="entry name" value="Pilin-like"/>
</dbReference>
<feature type="transmembrane region" description="Helical" evidence="1">
    <location>
        <begin position="20"/>
        <end position="41"/>
    </location>
</feature>
<reference evidence="2 3" key="1">
    <citation type="submission" date="2019-06" db="EMBL/GenBank/DDBJ databases">
        <title>Phylogeography and genetic diversity of Francisella tularensis subsp. holarctica in France (1947-2018).</title>
        <authorList>
            <person name="Kevin M."/>
            <person name="Madani N."/>
            <person name="Maurin M."/>
        </authorList>
    </citation>
    <scope>NUCLEOTIDE SEQUENCE [LARGE SCALE GENOMIC DNA]</scope>
    <source>
        <strain evidence="2 3">ATCC 15482</strain>
    </source>
</reference>